<proteinExistence type="predicted"/>
<feature type="transmembrane region" description="Helical" evidence="1">
    <location>
        <begin position="12"/>
        <end position="36"/>
    </location>
</feature>
<dbReference type="AlphaFoldDB" id="A0A8J2M1C4"/>
<keyword evidence="1" id="KW-0812">Transmembrane</keyword>
<sequence length="97" mass="10343">MQGIVAYCYTMLFLYAFRFCSICLHASAFMCLSVLVCVCVRNAIASIASAICMRAATAYRSNHGNRWAICEECSDGSTSSAVPAVAIGACGVIYSFS</sequence>
<evidence type="ECO:0000256" key="1">
    <source>
        <dbReference type="SAM" id="Phobius"/>
    </source>
</evidence>
<keyword evidence="1" id="KW-1133">Transmembrane helix</keyword>
<dbReference type="EMBL" id="CAKAEH010001570">
    <property type="protein sequence ID" value="CAG9537666.1"/>
    <property type="molecule type" value="Genomic_DNA"/>
</dbReference>
<dbReference type="Proteomes" id="UP000746747">
    <property type="component" value="Unassembled WGS sequence"/>
</dbReference>
<protein>
    <submittedName>
        <fullName evidence="2">Uncharacterized protein</fullName>
    </submittedName>
</protein>
<name>A0A8J2M1C4_9BILA</name>
<evidence type="ECO:0000313" key="2">
    <source>
        <dbReference type="EMBL" id="CAG9537666.1"/>
    </source>
</evidence>
<keyword evidence="1" id="KW-0472">Membrane</keyword>
<keyword evidence="3" id="KW-1185">Reference proteome</keyword>
<evidence type="ECO:0000313" key="3">
    <source>
        <dbReference type="Proteomes" id="UP000746747"/>
    </source>
</evidence>
<organism evidence="2 3">
    <name type="scientific">Cercopithifilaria johnstoni</name>
    <dbReference type="NCBI Taxonomy" id="2874296"/>
    <lineage>
        <taxon>Eukaryota</taxon>
        <taxon>Metazoa</taxon>
        <taxon>Ecdysozoa</taxon>
        <taxon>Nematoda</taxon>
        <taxon>Chromadorea</taxon>
        <taxon>Rhabditida</taxon>
        <taxon>Spirurina</taxon>
        <taxon>Spiruromorpha</taxon>
        <taxon>Filarioidea</taxon>
        <taxon>Onchocercidae</taxon>
        <taxon>Cercopithifilaria</taxon>
    </lineage>
</organism>
<accession>A0A8J2M1C4</accession>
<gene>
    <name evidence="2" type="ORF">CJOHNSTONI_LOCUS7452</name>
</gene>
<comment type="caution">
    <text evidence="2">The sequence shown here is derived from an EMBL/GenBank/DDBJ whole genome shotgun (WGS) entry which is preliminary data.</text>
</comment>
<reference evidence="2" key="1">
    <citation type="submission" date="2021-09" db="EMBL/GenBank/DDBJ databases">
        <authorList>
            <consortium name="Pathogen Informatics"/>
        </authorList>
    </citation>
    <scope>NUCLEOTIDE SEQUENCE</scope>
</reference>